<feature type="binding site" evidence="9">
    <location>
        <position position="201"/>
    </location>
    <ligand>
        <name>NAD(+)</name>
        <dbReference type="ChEBI" id="CHEBI:57540"/>
    </ligand>
</feature>
<feature type="binding site" evidence="9">
    <location>
        <begin position="242"/>
        <end position="243"/>
    </location>
    <ligand>
        <name>NAD(+)</name>
        <dbReference type="ChEBI" id="CHEBI:57540"/>
    </ligand>
</feature>
<feature type="domain" description="Urocanase N-terminal" evidence="12">
    <location>
        <begin position="12"/>
        <end position="137"/>
    </location>
</feature>
<evidence type="ECO:0000256" key="7">
    <source>
        <dbReference type="ARBA" id="ARBA00031640"/>
    </source>
</evidence>
<dbReference type="Pfam" id="PF01175">
    <property type="entry name" value="Urocanase"/>
    <property type="match status" value="1"/>
</dbReference>
<feature type="binding site" evidence="9">
    <location>
        <position position="491"/>
    </location>
    <ligand>
        <name>NAD(+)</name>
        <dbReference type="ChEBI" id="CHEBI:57540"/>
    </ligand>
</feature>
<comment type="subcellular location">
    <subcellularLocation>
        <location evidence="9">Cytoplasm</location>
    </subcellularLocation>
</comment>
<keyword evidence="15" id="KW-1185">Reference proteome</keyword>
<comment type="caution">
    <text evidence="14">The sequence shown here is derived from an EMBL/GenBank/DDBJ whole genome shotgun (WGS) entry which is preliminary data.</text>
</comment>
<evidence type="ECO:0000313" key="15">
    <source>
        <dbReference type="Proteomes" id="UP001595844"/>
    </source>
</evidence>
<evidence type="ECO:0000256" key="6">
    <source>
        <dbReference type="ARBA" id="ARBA00023239"/>
    </source>
</evidence>
<dbReference type="InterPro" id="IPR035085">
    <property type="entry name" value="Urocanase_Rossmann-like"/>
</dbReference>
<dbReference type="Pfam" id="PF17392">
    <property type="entry name" value="Urocanase_C"/>
    <property type="match status" value="1"/>
</dbReference>
<evidence type="ECO:0000256" key="5">
    <source>
        <dbReference type="ARBA" id="ARBA00023027"/>
    </source>
</evidence>
<feature type="binding site" evidence="9">
    <location>
        <position position="321"/>
    </location>
    <ligand>
        <name>NAD(+)</name>
        <dbReference type="ChEBI" id="CHEBI:57540"/>
    </ligand>
</feature>
<dbReference type="InterPro" id="IPR023637">
    <property type="entry name" value="Urocanase-like"/>
</dbReference>
<comment type="function">
    <text evidence="9">Catalyzes the conversion of urocanate to 4-imidazolone-5-propionate.</text>
</comment>
<evidence type="ECO:0000259" key="13">
    <source>
        <dbReference type="Pfam" id="PF17392"/>
    </source>
</evidence>
<evidence type="ECO:0000259" key="12">
    <source>
        <dbReference type="Pfam" id="PF17391"/>
    </source>
</evidence>
<dbReference type="Proteomes" id="UP001595844">
    <property type="component" value="Unassembled WGS sequence"/>
</dbReference>
<dbReference type="Gene3D" id="3.40.50.10730">
    <property type="entry name" value="Urocanase like domains"/>
    <property type="match status" value="1"/>
</dbReference>
<comment type="pathway">
    <text evidence="1 9">Amino-acid degradation; L-histidine degradation into L-glutamate; N-formimidoyl-L-glutamate from L-histidine: step 2/3.</text>
</comment>
<keyword evidence="9" id="KW-0963">Cytoplasm</keyword>
<evidence type="ECO:0000256" key="1">
    <source>
        <dbReference type="ARBA" id="ARBA00004794"/>
    </source>
</evidence>
<gene>
    <name evidence="9 14" type="primary">hutU</name>
    <name evidence="14" type="ORF">ACFO5K_06890</name>
</gene>
<evidence type="ECO:0000259" key="11">
    <source>
        <dbReference type="Pfam" id="PF01175"/>
    </source>
</evidence>
<dbReference type="HAMAP" id="MF_00577">
    <property type="entry name" value="HutU"/>
    <property type="match status" value="1"/>
</dbReference>
<evidence type="ECO:0000313" key="14">
    <source>
        <dbReference type="EMBL" id="MFC4373826.1"/>
    </source>
</evidence>
<feature type="region of interest" description="Disordered" evidence="10">
    <location>
        <begin position="1"/>
        <end position="20"/>
    </location>
</feature>
<feature type="domain" description="Urocanase C-terminal" evidence="13">
    <location>
        <begin position="350"/>
        <end position="544"/>
    </location>
</feature>
<dbReference type="Gene3D" id="3.40.1770.10">
    <property type="entry name" value="Urocanase superfamily"/>
    <property type="match status" value="1"/>
</dbReference>
<comment type="catalytic activity">
    <reaction evidence="8 9">
        <text>4-imidazolone-5-propanoate = trans-urocanate + H2O</text>
        <dbReference type="Rhea" id="RHEA:13101"/>
        <dbReference type="ChEBI" id="CHEBI:15377"/>
        <dbReference type="ChEBI" id="CHEBI:17771"/>
        <dbReference type="ChEBI" id="CHEBI:77893"/>
        <dbReference type="EC" id="4.2.1.49"/>
    </reaction>
</comment>
<dbReference type="SUPFAM" id="SSF111326">
    <property type="entry name" value="Urocanase"/>
    <property type="match status" value="1"/>
</dbReference>
<dbReference type="InterPro" id="IPR023636">
    <property type="entry name" value="Urocanase_CS"/>
</dbReference>
<dbReference type="InterPro" id="IPR035401">
    <property type="entry name" value="Urocanase_C"/>
</dbReference>
<proteinExistence type="inferred from homology"/>
<comment type="similarity">
    <text evidence="2 9">Belongs to the urocanase family.</text>
</comment>
<protein>
    <recommendedName>
        <fullName evidence="3 9">Urocanate hydratase</fullName>
        <shortName evidence="9">Urocanase</shortName>
        <ecNumber evidence="3 9">4.2.1.49</ecNumber>
    </recommendedName>
    <alternativeName>
        <fullName evidence="7 9">Imidazolonepropionate hydrolase</fullName>
    </alternativeName>
</protein>
<dbReference type="EC" id="4.2.1.49" evidence="3 9"/>
<evidence type="ECO:0000256" key="8">
    <source>
        <dbReference type="ARBA" id="ARBA00047623"/>
    </source>
</evidence>
<sequence>MTDAVSGPRPVSAPRGPHLRTRGWQQEGALRMLMNNLDPEVAERPDDLVVYGGTGRAVRSWAAFDAIVRTLETLESDETLLVQSGKPVGVFRTSEWAPRVLLANSNLVGDWADWEHFRELEQAGLMMYGQMTAGSWIYIGSQGILQGTFETFGAVARKRFGGTLAGTITLTAGVGGMGGAQPLAVTMNDGVALCVDCDPARIDRRIAHGYLDTRAETLEQALELAIAARDERRPLSVGLVGNAAAVFPRLLAMGAPIDVVTDQTSAHDPLSYLPLGVALEDWHTLAGRDPAWFTEQARASMAAHVAAMVGFMDAGAEVFDYGNSIRDEARKGGYDRAFAFPGFVPAYIRPLFEEGLGPFRWAALSGDPADIAATDRAIVELFPDNEHLKRWITLAGEKVKFEGLPARICWLGYGERHRAGLRFNEMVASGELSAPLAIGRDHLDSGSVASPYRETEAMADGSDAVADWPLLNALLNTASGASWVSIHHGGGVGMGRSVHAGQVCIADGTTLAAQKLERVLTNDPGTGVIRHVDAGYEHAAEVARERGVRIPMREN</sequence>
<feature type="active site" evidence="9">
    <location>
        <position position="409"/>
    </location>
</feature>
<comment type="cofactor">
    <cofactor evidence="9">
        <name>NAD(+)</name>
        <dbReference type="ChEBI" id="CHEBI:57540"/>
    </cofactor>
    <text evidence="9">Binds 1 NAD(+) per subunit.</text>
</comment>
<dbReference type="EMBL" id="JBHSDL010000006">
    <property type="protein sequence ID" value="MFC4373826.1"/>
    <property type="molecule type" value="Genomic_DNA"/>
</dbReference>
<reference evidence="15" key="1">
    <citation type="journal article" date="2019" name="Int. J. Syst. Evol. Microbiol.">
        <title>The Global Catalogue of Microorganisms (GCM) 10K type strain sequencing project: providing services to taxonomists for standard genome sequencing and annotation.</title>
        <authorList>
            <consortium name="The Broad Institute Genomics Platform"/>
            <consortium name="The Broad Institute Genome Sequencing Center for Infectious Disease"/>
            <person name="Wu L."/>
            <person name="Ma J."/>
        </authorList>
    </citation>
    <scope>NUCLEOTIDE SEQUENCE [LARGE SCALE GENOMIC DNA]</scope>
    <source>
        <strain evidence="15">IBRC-M 10490</strain>
    </source>
</reference>
<dbReference type="RefSeq" id="WP_378557490.1">
    <property type="nucleotide sequence ID" value="NZ_JBHSDL010000006.1"/>
</dbReference>
<evidence type="ECO:0000256" key="10">
    <source>
        <dbReference type="SAM" id="MobiDB-lite"/>
    </source>
</evidence>
<keyword evidence="5 9" id="KW-0520">NAD</keyword>
<dbReference type="PROSITE" id="PS01233">
    <property type="entry name" value="UROCANASE"/>
    <property type="match status" value="1"/>
</dbReference>
<dbReference type="InterPro" id="IPR036190">
    <property type="entry name" value="Urocanase_sf"/>
</dbReference>
<dbReference type="GO" id="GO:0016153">
    <property type="term" value="F:urocanate hydratase activity"/>
    <property type="evidence" value="ECO:0007669"/>
    <property type="project" value="UniProtKB-EC"/>
</dbReference>
<dbReference type="NCBIfam" id="NF003820">
    <property type="entry name" value="PRK05414.1"/>
    <property type="match status" value="1"/>
</dbReference>
<keyword evidence="4 9" id="KW-0369">Histidine metabolism</keyword>
<dbReference type="InterPro" id="IPR055351">
    <property type="entry name" value="Urocanase"/>
</dbReference>
<feature type="binding site" evidence="9">
    <location>
        <begin position="176"/>
        <end position="178"/>
    </location>
    <ligand>
        <name>NAD(+)</name>
        <dbReference type="ChEBI" id="CHEBI:57540"/>
    </ligand>
</feature>
<organism evidence="14 15">
    <name type="scientific">Nocardia halotolerans</name>
    <dbReference type="NCBI Taxonomy" id="1755878"/>
    <lineage>
        <taxon>Bacteria</taxon>
        <taxon>Bacillati</taxon>
        <taxon>Actinomycetota</taxon>
        <taxon>Actinomycetes</taxon>
        <taxon>Mycobacteriales</taxon>
        <taxon>Nocardiaceae</taxon>
        <taxon>Nocardia</taxon>
    </lineage>
</organism>
<dbReference type="InterPro" id="IPR035400">
    <property type="entry name" value="Urocanase_N"/>
</dbReference>
<evidence type="ECO:0000256" key="9">
    <source>
        <dbReference type="HAMAP-Rule" id="MF_00577"/>
    </source>
</evidence>
<feature type="binding site" evidence="9">
    <location>
        <begin position="272"/>
        <end position="273"/>
    </location>
    <ligand>
        <name>NAD(+)</name>
        <dbReference type="ChEBI" id="CHEBI:57540"/>
    </ligand>
</feature>
<dbReference type="InterPro" id="IPR038364">
    <property type="entry name" value="Urocanase_central_sf"/>
</dbReference>
<dbReference type="NCBIfam" id="TIGR01228">
    <property type="entry name" value="hutU"/>
    <property type="match status" value="1"/>
</dbReference>
<dbReference type="PIRSF" id="PIRSF001423">
    <property type="entry name" value="Urocanate_hydrat"/>
    <property type="match status" value="1"/>
</dbReference>
<feature type="binding site" evidence="9">
    <location>
        <position position="130"/>
    </location>
    <ligand>
        <name>NAD(+)</name>
        <dbReference type="ChEBI" id="CHEBI:57540"/>
    </ligand>
</feature>
<dbReference type="PANTHER" id="PTHR12216">
    <property type="entry name" value="UROCANATE HYDRATASE"/>
    <property type="match status" value="1"/>
</dbReference>
<feature type="binding site" evidence="9">
    <location>
        <begin position="263"/>
        <end position="267"/>
    </location>
    <ligand>
        <name>NAD(+)</name>
        <dbReference type="ChEBI" id="CHEBI:57540"/>
    </ligand>
</feature>
<name>A0ABV8VEX7_9NOCA</name>
<dbReference type="Pfam" id="PF17391">
    <property type="entry name" value="Urocanase_N"/>
    <property type="match status" value="1"/>
</dbReference>
<keyword evidence="6 9" id="KW-0456">Lyase</keyword>
<feature type="binding site" evidence="9">
    <location>
        <begin position="52"/>
        <end position="53"/>
    </location>
    <ligand>
        <name>NAD(+)</name>
        <dbReference type="ChEBI" id="CHEBI:57540"/>
    </ligand>
</feature>
<accession>A0ABV8VEX7</accession>
<feature type="domain" description="Urocanase Rossmann-like" evidence="11">
    <location>
        <begin position="140"/>
        <end position="347"/>
    </location>
</feature>
<feature type="binding site" evidence="9">
    <location>
        <position position="196"/>
    </location>
    <ligand>
        <name>NAD(+)</name>
        <dbReference type="ChEBI" id="CHEBI:57540"/>
    </ligand>
</feature>
<dbReference type="PANTHER" id="PTHR12216:SF4">
    <property type="entry name" value="UROCANATE HYDRATASE"/>
    <property type="match status" value="1"/>
</dbReference>
<evidence type="ECO:0000256" key="2">
    <source>
        <dbReference type="ARBA" id="ARBA00007578"/>
    </source>
</evidence>
<evidence type="ECO:0000256" key="3">
    <source>
        <dbReference type="ARBA" id="ARBA00011992"/>
    </source>
</evidence>
<evidence type="ECO:0000256" key="4">
    <source>
        <dbReference type="ARBA" id="ARBA00022808"/>
    </source>
</evidence>